<dbReference type="AlphaFoldDB" id="A0A834DWI5"/>
<comment type="caution">
    <text evidence="2">The sequence shown here is derived from an EMBL/GenBank/DDBJ whole genome shotgun (WGS) entry which is preliminary data.</text>
</comment>
<accession>A0A834DWI5</accession>
<organism evidence="2 3">
    <name type="scientific">Phyllostomus discolor</name>
    <name type="common">pale spear-nosed bat</name>
    <dbReference type="NCBI Taxonomy" id="89673"/>
    <lineage>
        <taxon>Eukaryota</taxon>
        <taxon>Metazoa</taxon>
        <taxon>Chordata</taxon>
        <taxon>Craniata</taxon>
        <taxon>Vertebrata</taxon>
        <taxon>Euteleostomi</taxon>
        <taxon>Mammalia</taxon>
        <taxon>Eutheria</taxon>
        <taxon>Laurasiatheria</taxon>
        <taxon>Chiroptera</taxon>
        <taxon>Yangochiroptera</taxon>
        <taxon>Phyllostomidae</taxon>
        <taxon>Phyllostominae</taxon>
        <taxon>Phyllostomus</taxon>
    </lineage>
</organism>
<name>A0A834DWI5_9CHIR</name>
<dbReference type="EMBL" id="JABVXQ010000008">
    <property type="protein sequence ID" value="KAF6094879.1"/>
    <property type="molecule type" value="Genomic_DNA"/>
</dbReference>
<gene>
    <name evidence="2" type="ORF">HJG60_011949</name>
</gene>
<protein>
    <submittedName>
        <fullName evidence="2">Uncharacterized protein</fullName>
    </submittedName>
</protein>
<dbReference type="Proteomes" id="UP000664940">
    <property type="component" value="Unassembled WGS sequence"/>
</dbReference>
<reference evidence="2 3" key="1">
    <citation type="journal article" date="2020" name="Nature">
        <title>Six reference-quality genomes reveal evolution of bat adaptations.</title>
        <authorList>
            <person name="Jebb D."/>
            <person name="Huang Z."/>
            <person name="Pippel M."/>
            <person name="Hughes G.M."/>
            <person name="Lavrichenko K."/>
            <person name="Devanna P."/>
            <person name="Winkler S."/>
            <person name="Jermiin L.S."/>
            <person name="Skirmuntt E.C."/>
            <person name="Katzourakis A."/>
            <person name="Burkitt-Gray L."/>
            <person name="Ray D.A."/>
            <person name="Sullivan K.A.M."/>
            <person name="Roscito J.G."/>
            <person name="Kirilenko B.M."/>
            <person name="Davalos L.M."/>
            <person name="Corthals A.P."/>
            <person name="Power M.L."/>
            <person name="Jones G."/>
            <person name="Ransome R.D."/>
            <person name="Dechmann D.K.N."/>
            <person name="Locatelli A.G."/>
            <person name="Puechmaille S.J."/>
            <person name="Fedrigo O."/>
            <person name="Jarvis E.D."/>
            <person name="Hiller M."/>
            <person name="Vernes S.C."/>
            <person name="Myers E.W."/>
            <person name="Teeling E.C."/>
        </authorList>
    </citation>
    <scope>NUCLEOTIDE SEQUENCE [LARGE SCALE GENOMIC DNA]</scope>
    <source>
        <strain evidence="2">Bat1K_MPI-CBG_1</strain>
    </source>
</reference>
<sequence>MHIVTPPFHTSSTISRNPSSVRDREMGSQGGHRGAAWFSCEWGVPTATLLSPERYRKCLPTCTPTQPHTHTHTLILPHSFQAGRWYPVLPFLNAAAATFLCLLCFFPPLIHCCCLGSSSGGSVSTSSPSPLSFQDGYLRMSSFPPISWHIPLLILRCLCELGVRVWKRSLCWFFLKILFLVSVTQIGSPKRGNVDLG</sequence>
<evidence type="ECO:0000256" key="1">
    <source>
        <dbReference type="SAM" id="MobiDB-lite"/>
    </source>
</evidence>
<evidence type="ECO:0000313" key="3">
    <source>
        <dbReference type="Proteomes" id="UP000664940"/>
    </source>
</evidence>
<feature type="compositionally biased region" description="Polar residues" evidence="1">
    <location>
        <begin position="8"/>
        <end position="20"/>
    </location>
</feature>
<feature type="region of interest" description="Disordered" evidence="1">
    <location>
        <begin position="1"/>
        <end position="28"/>
    </location>
</feature>
<proteinExistence type="predicted"/>
<evidence type="ECO:0000313" key="2">
    <source>
        <dbReference type="EMBL" id="KAF6094879.1"/>
    </source>
</evidence>